<dbReference type="PANTHER" id="PTHR12411">
    <property type="entry name" value="CYSTEINE PROTEASE FAMILY C1-RELATED"/>
    <property type="match status" value="1"/>
</dbReference>
<dbReference type="CDD" id="cd02248">
    <property type="entry name" value="Peptidase_C1A"/>
    <property type="match status" value="1"/>
</dbReference>
<dbReference type="InterPro" id="IPR025660">
    <property type="entry name" value="Pept_his_AS"/>
</dbReference>
<keyword evidence="2" id="KW-0645">Protease</keyword>
<evidence type="ECO:0000256" key="4">
    <source>
        <dbReference type="ARBA" id="ARBA00022807"/>
    </source>
</evidence>
<dbReference type="AlphaFoldDB" id="A0A0M3QUP0"/>
<sequence length="333" mass="36762">MSKLIAFIALIACVGAASYTELQQPEWLSFKANFTRVYKSVEEELKRKLIFDANQLLIRVHNRRFKAGQETYELGVNQYSDLSFEEFADLLLTKFAARSSIENAHAVFEPAPVAVGNAPSSLDWRSRGAVTGVKNQGQCGSCWAFSAAGALEGQHFLKTGKLISLSEQNLVDCTGGAPYRNLGCSGGWPDKALKYVQDNKGINAHSTYPYDEKKKECRYNKNAVAATVRSVGYVAKNEEALRVAVAEKGPISVCITVTKNFQSYKSGVFNDSSCRGKQINHAVVVVGYGRDGNSDYWLVKNSWGNWGEGGYIRMARNQRNQCQIANYGVYAVI</sequence>
<dbReference type="EC" id="3.4.22.15" evidence="8"/>
<dbReference type="Proteomes" id="UP000494163">
    <property type="component" value="Chromosome 2R"/>
</dbReference>
<feature type="signal peptide" evidence="10">
    <location>
        <begin position="1"/>
        <end position="16"/>
    </location>
</feature>
<dbReference type="SMART" id="SM00848">
    <property type="entry name" value="Inhibitor_I29"/>
    <property type="match status" value="1"/>
</dbReference>
<evidence type="ECO:0000256" key="6">
    <source>
        <dbReference type="ARBA" id="ARBA00023157"/>
    </source>
</evidence>
<evidence type="ECO:0000256" key="7">
    <source>
        <dbReference type="ARBA" id="ARBA00036319"/>
    </source>
</evidence>
<keyword evidence="3" id="KW-0378">Hydrolase</keyword>
<evidence type="ECO:0000313" key="13">
    <source>
        <dbReference type="EMBL" id="ALC40963.1"/>
    </source>
</evidence>
<evidence type="ECO:0000313" key="14">
    <source>
        <dbReference type="Proteomes" id="UP000494163"/>
    </source>
</evidence>
<dbReference type="Pfam" id="PF00112">
    <property type="entry name" value="Peptidase_C1"/>
    <property type="match status" value="1"/>
</dbReference>
<dbReference type="OMA" id="EFLAMHT"/>
<dbReference type="SMART" id="SM00645">
    <property type="entry name" value="Pept_C1"/>
    <property type="match status" value="1"/>
</dbReference>
<dbReference type="Pfam" id="PF08246">
    <property type="entry name" value="Inhibitor_I29"/>
    <property type="match status" value="1"/>
</dbReference>
<dbReference type="PRINTS" id="PR00705">
    <property type="entry name" value="PAPAIN"/>
</dbReference>
<evidence type="ECO:0000256" key="3">
    <source>
        <dbReference type="ARBA" id="ARBA00022801"/>
    </source>
</evidence>
<proteinExistence type="inferred from homology"/>
<dbReference type="InterPro" id="IPR000668">
    <property type="entry name" value="Peptidase_C1A_C"/>
</dbReference>
<keyword evidence="14" id="KW-1185">Reference proteome</keyword>
<dbReference type="GO" id="GO:0004197">
    <property type="term" value="F:cysteine-type endopeptidase activity"/>
    <property type="evidence" value="ECO:0007669"/>
    <property type="project" value="UniProtKB-EC"/>
</dbReference>
<dbReference type="InterPro" id="IPR038765">
    <property type="entry name" value="Papain-like_cys_pep_sf"/>
</dbReference>
<evidence type="ECO:0000259" key="11">
    <source>
        <dbReference type="SMART" id="SM00645"/>
    </source>
</evidence>
<dbReference type="FunFam" id="3.90.70.10:FF:000006">
    <property type="entry name" value="Cathepsin S"/>
    <property type="match status" value="1"/>
</dbReference>
<comment type="subunit">
    <text evidence="9">Dimer of a heavy and a light chain linked by disulfide bonds.</text>
</comment>
<dbReference type="Gene3D" id="3.90.70.10">
    <property type="entry name" value="Cysteine proteinases"/>
    <property type="match status" value="1"/>
</dbReference>
<gene>
    <name evidence="13" type="ORF">Dbus_chr2Rg542</name>
</gene>
<name>A0A0M3QUP0_DROBS</name>
<dbReference type="GO" id="GO:0006508">
    <property type="term" value="P:proteolysis"/>
    <property type="evidence" value="ECO:0007669"/>
    <property type="project" value="UniProtKB-KW"/>
</dbReference>
<feature type="domain" description="Cathepsin propeptide inhibitor" evidence="12">
    <location>
        <begin position="27"/>
        <end position="87"/>
    </location>
</feature>
<evidence type="ECO:0000256" key="1">
    <source>
        <dbReference type="ARBA" id="ARBA00008455"/>
    </source>
</evidence>
<dbReference type="PROSITE" id="PS00639">
    <property type="entry name" value="THIOL_PROTEASE_HIS"/>
    <property type="match status" value="1"/>
</dbReference>
<dbReference type="STRING" id="30019.A0A0M3QUP0"/>
<evidence type="ECO:0000256" key="10">
    <source>
        <dbReference type="SAM" id="SignalP"/>
    </source>
</evidence>
<dbReference type="SUPFAM" id="SSF54001">
    <property type="entry name" value="Cysteine proteinases"/>
    <property type="match status" value="1"/>
</dbReference>
<feature type="domain" description="Peptidase C1A papain C-terminal" evidence="11">
    <location>
        <begin position="118"/>
        <end position="332"/>
    </location>
</feature>
<dbReference type="InterPro" id="IPR013128">
    <property type="entry name" value="Peptidase_C1A"/>
</dbReference>
<dbReference type="InterPro" id="IPR039417">
    <property type="entry name" value="Peptidase_C1A_papain-like"/>
</dbReference>
<reference evidence="13 14" key="1">
    <citation type="submission" date="2015-08" db="EMBL/GenBank/DDBJ databases">
        <title>Ancestral chromatin configuration constrains chromatin evolution on differentiating sex chromosomes in Drosophila.</title>
        <authorList>
            <person name="Zhou Q."/>
            <person name="Bachtrog D."/>
        </authorList>
    </citation>
    <scope>NUCLEOTIDE SEQUENCE [LARGE SCALE GENOMIC DNA]</scope>
    <source>
        <tissue evidence="13">Whole larvae</tissue>
    </source>
</reference>
<evidence type="ECO:0000256" key="5">
    <source>
        <dbReference type="ARBA" id="ARBA00023145"/>
    </source>
</evidence>
<dbReference type="EMBL" id="CP012524">
    <property type="protein sequence ID" value="ALC40963.1"/>
    <property type="molecule type" value="Genomic_DNA"/>
</dbReference>
<dbReference type="SMR" id="A0A0M3QUP0"/>
<keyword evidence="5" id="KW-0865">Zymogen</keyword>
<comment type="catalytic activity">
    <reaction evidence="7">
        <text>Specificity close to that of papain. As compared to cathepsin B, cathepsin L exhibits higher activity toward protein substrates, but has little activity on Z-Arg-Arg-NHMec, and no peptidyl-dipeptidase activity.</text>
        <dbReference type="EC" id="3.4.22.15"/>
    </reaction>
</comment>
<evidence type="ECO:0000256" key="9">
    <source>
        <dbReference type="ARBA" id="ARBA00063237"/>
    </source>
</evidence>
<organism evidence="13 14">
    <name type="scientific">Drosophila busckii</name>
    <name type="common">Fruit fly</name>
    <dbReference type="NCBI Taxonomy" id="30019"/>
    <lineage>
        <taxon>Eukaryota</taxon>
        <taxon>Metazoa</taxon>
        <taxon>Ecdysozoa</taxon>
        <taxon>Arthropoda</taxon>
        <taxon>Hexapoda</taxon>
        <taxon>Insecta</taxon>
        <taxon>Pterygota</taxon>
        <taxon>Neoptera</taxon>
        <taxon>Endopterygota</taxon>
        <taxon>Diptera</taxon>
        <taxon>Brachycera</taxon>
        <taxon>Muscomorpha</taxon>
        <taxon>Ephydroidea</taxon>
        <taxon>Drosophilidae</taxon>
        <taxon>Drosophila</taxon>
    </lineage>
</organism>
<dbReference type="PROSITE" id="PS00139">
    <property type="entry name" value="THIOL_PROTEASE_CYS"/>
    <property type="match status" value="1"/>
</dbReference>
<dbReference type="InterPro" id="IPR013201">
    <property type="entry name" value="Prot_inhib_I29"/>
</dbReference>
<comment type="similarity">
    <text evidence="1">Belongs to the peptidase C1 family.</text>
</comment>
<keyword evidence="6" id="KW-1015">Disulfide bond</keyword>
<dbReference type="InterPro" id="IPR000169">
    <property type="entry name" value="Pept_cys_AS"/>
</dbReference>
<evidence type="ECO:0000256" key="8">
    <source>
        <dbReference type="ARBA" id="ARBA00038911"/>
    </source>
</evidence>
<evidence type="ECO:0000256" key="2">
    <source>
        <dbReference type="ARBA" id="ARBA00022670"/>
    </source>
</evidence>
<feature type="chain" id="PRO_5018724029" description="cathepsin L" evidence="10">
    <location>
        <begin position="17"/>
        <end position="333"/>
    </location>
</feature>
<keyword evidence="10" id="KW-0732">Signal</keyword>
<dbReference type="OrthoDB" id="10253408at2759"/>
<accession>A0A0M3QUP0</accession>
<protein>
    <recommendedName>
        <fullName evidence="8">cathepsin L</fullName>
        <ecNumber evidence="8">3.4.22.15</ecNumber>
    </recommendedName>
</protein>
<evidence type="ECO:0000259" key="12">
    <source>
        <dbReference type="SMART" id="SM00848"/>
    </source>
</evidence>
<keyword evidence="4" id="KW-0788">Thiol protease</keyword>